<evidence type="ECO:0000256" key="3">
    <source>
        <dbReference type="ARBA" id="ARBA00022448"/>
    </source>
</evidence>
<keyword evidence="5" id="KW-0997">Cell inner membrane</keyword>
<dbReference type="FunFam" id="1.20.1080.10:FF:000007">
    <property type="entry name" value="Aquaporin Z"/>
    <property type="match status" value="1"/>
</dbReference>
<dbReference type="STRING" id="1194083.BN12_700001"/>
<dbReference type="Gene3D" id="1.20.1080.10">
    <property type="entry name" value="Glycerol uptake facilitator protein"/>
    <property type="match status" value="1"/>
</dbReference>
<evidence type="ECO:0000256" key="9">
    <source>
        <dbReference type="ARBA" id="ARBA00023136"/>
    </source>
</evidence>
<dbReference type="NCBIfam" id="TIGR00861">
    <property type="entry name" value="MIP"/>
    <property type="match status" value="1"/>
</dbReference>
<evidence type="ECO:0000313" key="13">
    <source>
        <dbReference type="Proteomes" id="UP000035721"/>
    </source>
</evidence>
<dbReference type="PROSITE" id="PS00221">
    <property type="entry name" value="MIP"/>
    <property type="match status" value="1"/>
</dbReference>
<dbReference type="PRINTS" id="PR00783">
    <property type="entry name" value="MINTRINSICP"/>
</dbReference>
<dbReference type="AlphaFoldDB" id="A0A077M2I7"/>
<dbReference type="SUPFAM" id="SSF81338">
    <property type="entry name" value="Aquaporin-like"/>
    <property type="match status" value="1"/>
</dbReference>
<evidence type="ECO:0000313" key="12">
    <source>
        <dbReference type="EMBL" id="CCH80036.1"/>
    </source>
</evidence>
<feature type="transmembrane region" description="Helical" evidence="11">
    <location>
        <begin position="51"/>
        <end position="70"/>
    </location>
</feature>
<reference evidence="12 13" key="1">
    <citation type="journal article" date="2013" name="ISME J.">
        <title>A metabolic model for members of the genus Tetrasphaera involved in enhanced biological phosphorus removal.</title>
        <authorList>
            <person name="Kristiansen R."/>
            <person name="Nguyen H.T.T."/>
            <person name="Saunders A.M."/>
            <person name="Nielsen J.L."/>
            <person name="Wimmer R."/>
            <person name="Le V.Q."/>
            <person name="McIlroy S.J."/>
            <person name="Petrovski S."/>
            <person name="Seviour R.J."/>
            <person name="Calteau A."/>
            <person name="Nielsen K.L."/>
            <person name="Nielsen P.H."/>
        </authorList>
    </citation>
    <scope>NUCLEOTIDE SEQUENCE [LARGE SCALE GENOMIC DNA]</scope>
    <source>
        <strain evidence="12 13">T1-X7</strain>
    </source>
</reference>
<dbReference type="OrthoDB" id="9807293at2"/>
<proteinExistence type="inferred from homology"/>
<dbReference type="InterPro" id="IPR034294">
    <property type="entry name" value="Aquaporin_transptr"/>
</dbReference>
<dbReference type="GO" id="GO:0015267">
    <property type="term" value="F:channel activity"/>
    <property type="evidence" value="ECO:0007669"/>
    <property type="project" value="InterPro"/>
</dbReference>
<comment type="caution">
    <text evidence="12">The sequence shown here is derived from an EMBL/GenBank/DDBJ whole genome shotgun (WGS) entry which is preliminary data.</text>
</comment>
<evidence type="ECO:0000256" key="2">
    <source>
        <dbReference type="ARBA" id="ARBA00006175"/>
    </source>
</evidence>
<dbReference type="InterPro" id="IPR022357">
    <property type="entry name" value="MIP_CS"/>
</dbReference>
<evidence type="ECO:0000256" key="8">
    <source>
        <dbReference type="ARBA" id="ARBA00022989"/>
    </source>
</evidence>
<organism evidence="12 13">
    <name type="scientific">Nostocoides japonicum T1-X7</name>
    <dbReference type="NCBI Taxonomy" id="1194083"/>
    <lineage>
        <taxon>Bacteria</taxon>
        <taxon>Bacillati</taxon>
        <taxon>Actinomycetota</taxon>
        <taxon>Actinomycetes</taxon>
        <taxon>Micrococcales</taxon>
        <taxon>Intrasporangiaceae</taxon>
        <taxon>Nostocoides</taxon>
    </lineage>
</organism>
<dbReference type="InterPro" id="IPR000425">
    <property type="entry name" value="MIP"/>
</dbReference>
<dbReference type="PANTHER" id="PTHR45724:SF13">
    <property type="entry name" value="AQUAPORIN NIP1-1-RELATED"/>
    <property type="match status" value="1"/>
</dbReference>
<keyword evidence="13" id="KW-1185">Reference proteome</keyword>
<dbReference type="Proteomes" id="UP000035721">
    <property type="component" value="Unassembled WGS sequence"/>
</dbReference>
<name>A0A077M2I7_9MICO</name>
<evidence type="ECO:0000256" key="4">
    <source>
        <dbReference type="ARBA" id="ARBA00022475"/>
    </source>
</evidence>
<accession>A0A077M2I7</accession>
<keyword evidence="7" id="KW-0677">Repeat</keyword>
<comment type="similarity">
    <text evidence="2 10">Belongs to the MIP/aquaporin (TC 1.A.8) family.</text>
</comment>
<feature type="transmembrane region" description="Helical" evidence="11">
    <location>
        <begin position="208"/>
        <end position="236"/>
    </location>
</feature>
<dbReference type="PANTHER" id="PTHR45724">
    <property type="entry name" value="AQUAPORIN NIP2-1"/>
    <property type="match status" value="1"/>
</dbReference>
<evidence type="ECO:0000256" key="10">
    <source>
        <dbReference type="RuleBase" id="RU000477"/>
    </source>
</evidence>
<evidence type="ECO:0000256" key="7">
    <source>
        <dbReference type="ARBA" id="ARBA00022737"/>
    </source>
</evidence>
<feature type="transmembrane region" description="Helical" evidence="11">
    <location>
        <begin position="20"/>
        <end position="39"/>
    </location>
</feature>
<evidence type="ECO:0000256" key="6">
    <source>
        <dbReference type="ARBA" id="ARBA00022692"/>
    </source>
</evidence>
<keyword evidence="6 10" id="KW-0812">Transmembrane</keyword>
<feature type="transmembrane region" description="Helical" evidence="11">
    <location>
        <begin position="100"/>
        <end position="118"/>
    </location>
</feature>
<keyword evidence="9 11" id="KW-0472">Membrane</keyword>
<keyword evidence="3 10" id="KW-0813">Transport</keyword>
<dbReference type="Pfam" id="PF00230">
    <property type="entry name" value="MIP"/>
    <property type="match status" value="1"/>
</dbReference>
<dbReference type="NCBIfam" id="NF003838">
    <property type="entry name" value="PRK05420.1"/>
    <property type="match status" value="1"/>
</dbReference>
<gene>
    <name evidence="12" type="primary">aqpZ</name>
    <name evidence="12" type="ORF">BN12_700001</name>
</gene>
<feature type="transmembrane region" description="Helical" evidence="11">
    <location>
        <begin position="144"/>
        <end position="164"/>
    </location>
</feature>
<dbReference type="RefSeq" id="WP_048551991.1">
    <property type="nucleotide sequence ID" value="NZ_HF570958.1"/>
</dbReference>
<sequence length="258" mass="26225">MDDIAIDPPLSARLGAEFLGTFWLVLGGCGSAVLAAKVIDSTDKVQLGIGFLGVAFAFGLTVLTGVFAFGHVSGGHFNPAVTFGLAVSGRFAWKDVVPYWVIQVVAASVAGLVLFVIASGKDGFSASASGFATNGYGDRSPNGYGLAACLVCEVVMTAVFLYVILGSTDDRGPKSFAPIAIGFTLTIIHLVSIPVTNTSVNPARSLGVAWFAGGAALGQVWLFILAPLIGAAIAGASYAAITGARRDPVDVGVANNPA</sequence>
<dbReference type="GO" id="GO:0016020">
    <property type="term" value="C:membrane"/>
    <property type="evidence" value="ECO:0007669"/>
    <property type="project" value="UniProtKB-SubCell"/>
</dbReference>
<evidence type="ECO:0000256" key="11">
    <source>
        <dbReference type="SAM" id="Phobius"/>
    </source>
</evidence>
<comment type="subcellular location">
    <subcellularLocation>
        <location evidence="1">Membrane</location>
        <topology evidence="1">Multi-pass membrane protein</topology>
    </subcellularLocation>
</comment>
<dbReference type="EMBL" id="CAJB01000404">
    <property type="protein sequence ID" value="CCH80036.1"/>
    <property type="molecule type" value="Genomic_DNA"/>
</dbReference>
<evidence type="ECO:0000256" key="1">
    <source>
        <dbReference type="ARBA" id="ARBA00004141"/>
    </source>
</evidence>
<evidence type="ECO:0000256" key="5">
    <source>
        <dbReference type="ARBA" id="ARBA00022519"/>
    </source>
</evidence>
<feature type="transmembrane region" description="Helical" evidence="11">
    <location>
        <begin position="176"/>
        <end position="196"/>
    </location>
</feature>
<protein>
    <submittedName>
        <fullName evidence="12">Aquaporin</fullName>
    </submittedName>
</protein>
<dbReference type="CDD" id="cd00333">
    <property type="entry name" value="MIP"/>
    <property type="match status" value="1"/>
</dbReference>
<keyword evidence="4" id="KW-1003">Cell membrane</keyword>
<keyword evidence="8 11" id="KW-1133">Transmembrane helix</keyword>
<dbReference type="InterPro" id="IPR023271">
    <property type="entry name" value="Aquaporin-like"/>
</dbReference>